<name>A0A2G5K1K0_9RHOB</name>
<dbReference type="Proteomes" id="UP000231516">
    <property type="component" value="Unassembled WGS sequence"/>
</dbReference>
<proteinExistence type="predicted"/>
<sequence length="263" mass="29004">MEWRVQSGGRTNHVWHLRGAGCELVCKLYDHTQDNPLFANSPVAEFACLQHLDGLGVAPRPFGFVETPLGQVLLYHYVKGDIWARDAQHVAQLLGRIHKVKPPNGLRQIAGDVDAIVAQTFGILERLDKATASGLIAKQPHIHAVENVPVCFIHTDVVPGNLIEGKNGLCLIDWQCPALGDPIVDMAMFLSPAMHHIYGEHALSIEEQTAFLAGFSDTQVARYHHLSPLYHWRMAAYCTWRAQCGDEGYGDAATAELAALELM</sequence>
<comment type="caution">
    <text evidence="2">The sequence shown here is derived from an EMBL/GenBank/DDBJ whole genome shotgun (WGS) entry which is preliminary data.</text>
</comment>
<keyword evidence="3" id="KW-1185">Reference proteome</keyword>
<dbReference type="AlphaFoldDB" id="A0A2G5K1K0"/>
<protein>
    <recommendedName>
        <fullName evidence="1">Aminoglycoside phosphotransferase domain-containing protein</fullName>
    </recommendedName>
</protein>
<dbReference type="EMBL" id="MDGM01000014">
    <property type="protein sequence ID" value="PIB23295.1"/>
    <property type="molecule type" value="Genomic_DNA"/>
</dbReference>
<dbReference type="Pfam" id="PF01636">
    <property type="entry name" value="APH"/>
    <property type="match status" value="1"/>
</dbReference>
<dbReference type="Gene3D" id="3.90.1200.10">
    <property type="match status" value="1"/>
</dbReference>
<reference evidence="2 3" key="1">
    <citation type="submission" date="2016-08" db="EMBL/GenBank/DDBJ databases">
        <title>Draft genome of Amylibacter sp. strain 4G11.</title>
        <authorList>
            <person name="Wong S.-K."/>
            <person name="Hamasaki K."/>
            <person name="Yoshizawa S."/>
        </authorList>
    </citation>
    <scope>NUCLEOTIDE SEQUENCE [LARGE SCALE GENOMIC DNA]</scope>
    <source>
        <strain evidence="2 3">4G11</strain>
    </source>
</reference>
<organism evidence="2 3">
    <name type="scientific">Paramylibacter kogurei</name>
    <dbReference type="NCBI Taxonomy" id="1889778"/>
    <lineage>
        <taxon>Bacteria</taxon>
        <taxon>Pseudomonadati</taxon>
        <taxon>Pseudomonadota</taxon>
        <taxon>Alphaproteobacteria</taxon>
        <taxon>Rhodobacterales</taxon>
        <taxon>Paracoccaceae</taxon>
        <taxon>Paramylibacter</taxon>
    </lineage>
</organism>
<evidence type="ECO:0000259" key="1">
    <source>
        <dbReference type="Pfam" id="PF01636"/>
    </source>
</evidence>
<gene>
    <name evidence="2" type="ORF">BFP76_08845</name>
</gene>
<dbReference type="InterPro" id="IPR011009">
    <property type="entry name" value="Kinase-like_dom_sf"/>
</dbReference>
<evidence type="ECO:0000313" key="2">
    <source>
        <dbReference type="EMBL" id="PIB23295.1"/>
    </source>
</evidence>
<dbReference type="InterPro" id="IPR002575">
    <property type="entry name" value="Aminoglycoside_PTrfase"/>
</dbReference>
<evidence type="ECO:0000313" key="3">
    <source>
        <dbReference type="Proteomes" id="UP000231516"/>
    </source>
</evidence>
<dbReference type="SUPFAM" id="SSF56112">
    <property type="entry name" value="Protein kinase-like (PK-like)"/>
    <property type="match status" value="1"/>
</dbReference>
<accession>A0A2G5K1K0</accession>
<feature type="domain" description="Aminoglycoside phosphotransferase" evidence="1">
    <location>
        <begin position="5"/>
        <end position="207"/>
    </location>
</feature>